<evidence type="ECO:0000313" key="2">
    <source>
        <dbReference type="EMBL" id="CAB0012018.1"/>
    </source>
</evidence>
<keyword evidence="3" id="KW-1185">Reference proteome</keyword>
<evidence type="ECO:0000313" key="3">
    <source>
        <dbReference type="Proteomes" id="UP000479000"/>
    </source>
</evidence>
<organism evidence="2 3">
    <name type="scientific">Nesidiocoris tenuis</name>
    <dbReference type="NCBI Taxonomy" id="355587"/>
    <lineage>
        <taxon>Eukaryota</taxon>
        <taxon>Metazoa</taxon>
        <taxon>Ecdysozoa</taxon>
        <taxon>Arthropoda</taxon>
        <taxon>Hexapoda</taxon>
        <taxon>Insecta</taxon>
        <taxon>Pterygota</taxon>
        <taxon>Neoptera</taxon>
        <taxon>Paraneoptera</taxon>
        <taxon>Hemiptera</taxon>
        <taxon>Heteroptera</taxon>
        <taxon>Panheteroptera</taxon>
        <taxon>Cimicomorpha</taxon>
        <taxon>Miridae</taxon>
        <taxon>Dicyphina</taxon>
        <taxon>Nesidiocoris</taxon>
    </lineage>
</organism>
<proteinExistence type="predicted"/>
<feature type="region of interest" description="Disordered" evidence="1">
    <location>
        <begin position="76"/>
        <end position="110"/>
    </location>
</feature>
<protein>
    <submittedName>
        <fullName evidence="2">Uncharacterized protein</fullName>
    </submittedName>
</protein>
<evidence type="ECO:0000256" key="1">
    <source>
        <dbReference type="SAM" id="MobiDB-lite"/>
    </source>
</evidence>
<name>A0A6H5H5J6_9HEMI</name>
<feature type="non-terminal residue" evidence="2">
    <location>
        <position position="110"/>
    </location>
</feature>
<sequence length="110" mass="12439">MTNPFLSRTILRQFISILSFPWIRYLIRKTSQLVIAQRQAWAATAGPKDSAIESSTPGGLSRRVSIPVAAVFDRLSATRPRRTDPPRRLSAARRARQPPGCNTLRLRKRD</sequence>
<dbReference type="EMBL" id="CADCXU010024730">
    <property type="protein sequence ID" value="CAB0012018.1"/>
    <property type="molecule type" value="Genomic_DNA"/>
</dbReference>
<dbReference type="AlphaFoldDB" id="A0A6H5H5J6"/>
<accession>A0A6H5H5J6</accession>
<reference evidence="2 3" key="1">
    <citation type="submission" date="2020-02" db="EMBL/GenBank/DDBJ databases">
        <authorList>
            <person name="Ferguson B K."/>
        </authorList>
    </citation>
    <scope>NUCLEOTIDE SEQUENCE [LARGE SCALE GENOMIC DNA]</scope>
</reference>
<gene>
    <name evidence="2" type="ORF">NTEN_LOCUS16833</name>
</gene>
<dbReference type="Proteomes" id="UP000479000">
    <property type="component" value="Unassembled WGS sequence"/>
</dbReference>